<dbReference type="STRING" id="1834191.A5886_000399"/>
<dbReference type="InterPro" id="IPR004173">
    <property type="entry name" value="3H_domain"/>
</dbReference>
<feature type="binding site" evidence="1">
    <location>
        <position position="144"/>
    </location>
    <ligand>
        <name>Ni(2+)</name>
        <dbReference type="ChEBI" id="CHEBI:49786"/>
    </ligand>
</feature>
<dbReference type="SUPFAM" id="SSF46785">
    <property type="entry name" value="Winged helix' DNA-binding domain"/>
    <property type="match status" value="1"/>
</dbReference>
<comment type="caution">
    <text evidence="4">The sequence shown here is derived from an EMBL/GenBank/DDBJ whole genome shotgun (WGS) entry which is preliminary data.</text>
</comment>
<feature type="binding site" evidence="1">
    <location>
        <position position="146"/>
    </location>
    <ligand>
        <name>Ni(2+)</name>
        <dbReference type="ChEBI" id="CHEBI:49786"/>
    </ligand>
</feature>
<evidence type="ECO:0000259" key="2">
    <source>
        <dbReference type="Pfam" id="PF02829"/>
    </source>
</evidence>
<evidence type="ECO:0000313" key="4">
    <source>
        <dbReference type="EMBL" id="OTN75329.1"/>
    </source>
</evidence>
<protein>
    <recommendedName>
        <fullName evidence="6">Transcriptional regulator</fullName>
    </recommendedName>
</protein>
<dbReference type="PIRSF" id="PIRSF037847">
    <property type="entry name" value="NiaR"/>
    <property type="match status" value="1"/>
</dbReference>
<dbReference type="InterPro" id="IPR026043">
    <property type="entry name" value="NadR"/>
</dbReference>
<dbReference type="EMBL" id="NGKU01000001">
    <property type="protein sequence ID" value="OTN75329.1"/>
    <property type="molecule type" value="Genomic_DNA"/>
</dbReference>
<feature type="domain" description="Helix-turn-helix type 11" evidence="3">
    <location>
        <begin position="6"/>
        <end position="59"/>
    </location>
</feature>
<dbReference type="PANTHER" id="PTHR40068:SF1">
    <property type="entry name" value="TRANSCRIPTION REPRESSOR NIAR-RELATED"/>
    <property type="match status" value="1"/>
</dbReference>
<feature type="binding site" evidence="1">
    <location>
        <position position="77"/>
    </location>
    <ligand>
        <name>Ni(2+)</name>
        <dbReference type="ChEBI" id="CHEBI:49786"/>
    </ligand>
</feature>
<organism evidence="4 5">
    <name type="scientific">Candidatus Enterococcus testudinis</name>
    <dbReference type="NCBI Taxonomy" id="1834191"/>
    <lineage>
        <taxon>Bacteria</taxon>
        <taxon>Bacillati</taxon>
        <taxon>Bacillota</taxon>
        <taxon>Bacilli</taxon>
        <taxon>Lactobacillales</taxon>
        <taxon>Enterococcaceae</taxon>
        <taxon>Enterococcus</taxon>
    </lineage>
</organism>
<dbReference type="Pfam" id="PF08279">
    <property type="entry name" value="HTH_11"/>
    <property type="match status" value="1"/>
</dbReference>
<evidence type="ECO:0000259" key="3">
    <source>
        <dbReference type="Pfam" id="PF08279"/>
    </source>
</evidence>
<dbReference type="InterPro" id="IPR036390">
    <property type="entry name" value="WH_DNA-bd_sf"/>
</dbReference>
<dbReference type="InterPro" id="IPR036388">
    <property type="entry name" value="WH-like_DNA-bd_sf"/>
</dbReference>
<evidence type="ECO:0000313" key="5">
    <source>
        <dbReference type="Proteomes" id="UP000195043"/>
    </source>
</evidence>
<reference evidence="4 5" key="1">
    <citation type="submission" date="2017-05" db="EMBL/GenBank/DDBJ databases">
        <title>The Genome Sequence of Enterococcus sp. 8G7_MSG3316.</title>
        <authorList>
            <consortium name="The Broad Institute Genomics Platform"/>
            <consortium name="The Broad Institute Genomic Center for Infectious Diseases"/>
            <person name="Earl A."/>
            <person name="Manson A."/>
            <person name="Schwartman J."/>
            <person name="Gilmore M."/>
            <person name="Abouelleil A."/>
            <person name="Cao P."/>
            <person name="Chapman S."/>
            <person name="Cusick C."/>
            <person name="Shea T."/>
            <person name="Young S."/>
            <person name="Neafsey D."/>
            <person name="Nusbaum C."/>
            <person name="Birren B."/>
        </authorList>
    </citation>
    <scope>NUCLEOTIDE SEQUENCE [LARGE SCALE GENOMIC DNA]</scope>
    <source>
        <strain evidence="4 5">8G7_MSG3316</strain>
    </source>
</reference>
<keyword evidence="5" id="KW-1185">Reference proteome</keyword>
<evidence type="ECO:0000256" key="1">
    <source>
        <dbReference type="PIRSR" id="PIRSR037847-1"/>
    </source>
</evidence>
<keyword evidence="1" id="KW-0479">Metal-binding</keyword>
<accession>A0A242A332</accession>
<name>A0A242A332_9ENTE</name>
<feature type="binding site" evidence="1">
    <location>
        <position position="85"/>
    </location>
    <ligand>
        <name>Ni(2+)</name>
        <dbReference type="ChEBI" id="CHEBI:49786"/>
    </ligand>
</feature>
<dbReference type="RefSeq" id="WP_086273390.1">
    <property type="nucleotide sequence ID" value="NZ_NGKU01000001.1"/>
</dbReference>
<dbReference type="AlphaFoldDB" id="A0A242A332"/>
<dbReference type="SUPFAM" id="SSF75500">
    <property type="entry name" value="Putative transcriptional regulator TM1602, C-terminal domain"/>
    <property type="match status" value="1"/>
</dbReference>
<proteinExistence type="predicted"/>
<dbReference type="InterPro" id="IPR035922">
    <property type="entry name" value="3H_dom_sf"/>
</dbReference>
<sequence>MDGTTRRTQILAALQAADKAISASKLAKELGVSRQIIVGDIALMRAAGEEIVATARGYRLQALMEAEGNVTKIAVQHTPEQTEAELNIFVACHLEVLDVIVAHDIYGELTGSLRIQTAQDVADFMARSQHAEARLLSDLTNGIHLHTLRYQDPADLTKAKALLAEQGMLYQN</sequence>
<dbReference type="PANTHER" id="PTHR40068">
    <property type="entry name" value="TRANSCRIPTION REPRESSOR NIAR-RELATED"/>
    <property type="match status" value="1"/>
</dbReference>
<dbReference type="Proteomes" id="UP000195043">
    <property type="component" value="Unassembled WGS sequence"/>
</dbReference>
<keyword evidence="1" id="KW-0533">Nickel</keyword>
<dbReference type="OrthoDB" id="9792661at2"/>
<dbReference type="Gene3D" id="1.10.10.10">
    <property type="entry name" value="Winged helix-like DNA-binding domain superfamily/Winged helix DNA-binding domain"/>
    <property type="match status" value="1"/>
</dbReference>
<dbReference type="GO" id="GO:0046872">
    <property type="term" value="F:metal ion binding"/>
    <property type="evidence" value="ECO:0007669"/>
    <property type="project" value="UniProtKB-KW"/>
</dbReference>
<evidence type="ECO:0008006" key="6">
    <source>
        <dbReference type="Google" id="ProtNLM"/>
    </source>
</evidence>
<dbReference type="InterPro" id="IPR013196">
    <property type="entry name" value="HTH_11"/>
</dbReference>
<gene>
    <name evidence="4" type="ORF">A5886_000399</name>
</gene>
<dbReference type="Gene3D" id="3.30.1340.20">
    <property type="entry name" value="3H domain"/>
    <property type="match status" value="1"/>
</dbReference>
<dbReference type="Pfam" id="PF02829">
    <property type="entry name" value="3H"/>
    <property type="match status" value="1"/>
</dbReference>
<feature type="domain" description="3H" evidence="2">
    <location>
        <begin position="73"/>
        <end position="169"/>
    </location>
</feature>